<evidence type="ECO:0000256" key="5">
    <source>
        <dbReference type="ARBA" id="ARBA00023136"/>
    </source>
</evidence>
<dbReference type="eggNOG" id="KOG2490">
    <property type="taxonomic scope" value="Eukaryota"/>
</dbReference>
<keyword evidence="9" id="KW-1185">Reference proteome</keyword>
<dbReference type="InterPro" id="IPR008010">
    <property type="entry name" value="Tatp1"/>
</dbReference>
<accession>D2V2R2</accession>
<evidence type="ECO:0000256" key="1">
    <source>
        <dbReference type="ARBA" id="ARBA00004141"/>
    </source>
</evidence>
<keyword evidence="5 7" id="KW-0472">Membrane</keyword>
<dbReference type="PANTHER" id="PTHR13317">
    <property type="entry name" value="TRANSMEMBRANE ANTERIOR POSTERIOR TRANSFORMATION PROTEIN 1 HOMOLOG"/>
    <property type="match status" value="1"/>
</dbReference>
<feature type="transmembrane region" description="Helical" evidence="7">
    <location>
        <begin position="308"/>
        <end position="327"/>
    </location>
</feature>
<dbReference type="AlphaFoldDB" id="D2V2R2"/>
<protein>
    <submittedName>
        <fullName evidence="8">DUF747 domain-containing protein</fullName>
    </submittedName>
</protein>
<dbReference type="GeneID" id="8852806"/>
<evidence type="ECO:0000313" key="8">
    <source>
        <dbReference type="EMBL" id="EFC49106.1"/>
    </source>
</evidence>
<dbReference type="RefSeq" id="XP_002681850.1">
    <property type="nucleotide sequence ID" value="XM_002681804.1"/>
</dbReference>
<reference evidence="8 9" key="1">
    <citation type="journal article" date="2010" name="Cell">
        <title>The genome of Naegleria gruberi illuminates early eukaryotic versatility.</title>
        <authorList>
            <person name="Fritz-Laylin L.K."/>
            <person name="Prochnik S.E."/>
            <person name="Ginger M.L."/>
            <person name="Dacks J.B."/>
            <person name="Carpenter M.L."/>
            <person name="Field M.C."/>
            <person name="Kuo A."/>
            <person name="Paredez A."/>
            <person name="Chapman J."/>
            <person name="Pham J."/>
            <person name="Shu S."/>
            <person name="Neupane R."/>
            <person name="Cipriano M."/>
            <person name="Mancuso J."/>
            <person name="Tu H."/>
            <person name="Salamov A."/>
            <person name="Lindquist E."/>
            <person name="Shapiro H."/>
            <person name="Lucas S."/>
            <person name="Grigoriev I.V."/>
            <person name="Cande W.Z."/>
            <person name="Fulton C."/>
            <person name="Rokhsar D.S."/>
            <person name="Dawson S.C."/>
        </authorList>
    </citation>
    <scope>NUCLEOTIDE SEQUENCE [LARGE SCALE GENOMIC DNA]</scope>
    <source>
        <strain evidence="8 9">NEG-M</strain>
    </source>
</reference>
<dbReference type="EMBL" id="GG738849">
    <property type="protein sequence ID" value="EFC49106.1"/>
    <property type="molecule type" value="Genomic_DNA"/>
</dbReference>
<gene>
    <name evidence="8" type="ORF">NAEGRDRAFT_78322</name>
</gene>
<dbReference type="InParanoid" id="D2V2R2"/>
<dbReference type="OMA" id="EGPLITH"/>
<feature type="region of interest" description="Disordered" evidence="6">
    <location>
        <begin position="104"/>
        <end position="154"/>
    </location>
</feature>
<keyword evidence="4 7" id="KW-1133">Transmembrane helix</keyword>
<dbReference type="KEGG" id="ngr:NAEGRDRAFT_78322"/>
<evidence type="ECO:0000256" key="3">
    <source>
        <dbReference type="ARBA" id="ARBA00022692"/>
    </source>
</evidence>
<dbReference type="PANTHER" id="PTHR13317:SF4">
    <property type="entry name" value="TRANSMEMBRANE ANTERIOR POSTERIOR TRANSFORMATION PROTEIN 1 HOMOLOG"/>
    <property type="match status" value="1"/>
</dbReference>
<feature type="transmembrane region" description="Helical" evidence="7">
    <location>
        <begin position="348"/>
        <end position="367"/>
    </location>
</feature>
<evidence type="ECO:0000313" key="9">
    <source>
        <dbReference type="Proteomes" id="UP000006671"/>
    </source>
</evidence>
<name>D2V2R2_NAEGR</name>
<feature type="transmembrane region" description="Helical" evidence="7">
    <location>
        <begin position="696"/>
        <end position="716"/>
    </location>
</feature>
<organism evidence="9">
    <name type="scientific">Naegleria gruberi</name>
    <name type="common">Amoeba</name>
    <dbReference type="NCBI Taxonomy" id="5762"/>
    <lineage>
        <taxon>Eukaryota</taxon>
        <taxon>Discoba</taxon>
        <taxon>Heterolobosea</taxon>
        <taxon>Tetramitia</taxon>
        <taxon>Eutetramitia</taxon>
        <taxon>Vahlkampfiidae</taxon>
        <taxon>Naegleria</taxon>
    </lineage>
</organism>
<dbReference type="GO" id="GO:0005789">
    <property type="term" value="C:endoplasmic reticulum membrane"/>
    <property type="evidence" value="ECO:0007669"/>
    <property type="project" value="TreeGrafter"/>
</dbReference>
<keyword evidence="3 7" id="KW-0812">Transmembrane</keyword>
<dbReference type="STRING" id="5762.D2V2R2"/>
<dbReference type="OrthoDB" id="29023at2759"/>
<evidence type="ECO:0000256" key="2">
    <source>
        <dbReference type="ARBA" id="ARBA00008803"/>
    </source>
</evidence>
<feature type="compositionally biased region" description="Polar residues" evidence="6">
    <location>
        <begin position="122"/>
        <end position="154"/>
    </location>
</feature>
<proteinExistence type="inferred from homology"/>
<dbReference type="VEuPathDB" id="AmoebaDB:NAEGRDRAFT_78322"/>
<dbReference type="Proteomes" id="UP000006671">
    <property type="component" value="Unassembled WGS sequence"/>
</dbReference>
<feature type="transmembrane region" description="Helical" evidence="7">
    <location>
        <begin position="658"/>
        <end position="676"/>
    </location>
</feature>
<evidence type="ECO:0000256" key="6">
    <source>
        <dbReference type="SAM" id="MobiDB-lite"/>
    </source>
</evidence>
<dbReference type="FunCoup" id="D2V2R2">
    <property type="interactions" value="61"/>
</dbReference>
<comment type="subcellular location">
    <subcellularLocation>
        <location evidence="1">Membrane</location>
        <topology evidence="1">Multi-pass membrane protein</topology>
    </subcellularLocation>
</comment>
<dbReference type="Pfam" id="PF05346">
    <property type="entry name" value="DUF747"/>
    <property type="match status" value="1"/>
</dbReference>
<evidence type="ECO:0000256" key="4">
    <source>
        <dbReference type="ARBA" id="ARBA00022989"/>
    </source>
</evidence>
<comment type="similarity">
    <text evidence="2">Belongs to the TAPT1 family.</text>
</comment>
<sequence length="754" mass="85747">MTPNSPNLSSGTRMNFGRIVEEEVELDDRDGIDTNNNDKRLIGGEEGQQIDFLISNNNIRNNSLLISGNNVIDNSTSGTSPIQIVQIGGESTASERIVFDFSDAPSPRLNIDNTTRLRKKSLTSPFTPPSASSDNGSDSGCNTLQSPNIDTTSRSISERLNLATPHIEENQLKSKKKMPLQRFDSFLRYLHRELNVTTRNSPNVISNSEGKSTNDVIMSAETPTSTQSTPICDNSQSSLNGKPYNFPNGFIKLSHDPKDNCFTDEELRGQLYKFIEIPIRVERFLFFGFFICLDTFLFYLTFFPVRVFLSLWRIIWSIVKYIILLPFRGCLREMSNGNSRLKPSVNESVLFDLVKFFCLVINIILIMQTTDYSLLYHYIRGESILKLYVIGNMLDVFDKLCSSFGLDSQIALLYSSKQFVNGILNDRSGSWKEFGHMTVMFIFHMIYLYVHSIVQLIRIVTLNAALNSSNYTLLTMIISTNFVELKGSVFKRFTKENLFQLASSDVVERFEIFWFTILIFVQNTLRTIVDSTSGPVEGVDLNDFETMTNLEGSSSLFSFLDDKLEEFGHIFIFMICAEILVDTLKHTFVSKFNSIHPSTFRMYTLKLCDDLISHSDSAKKSETTSVVVSSFFHNTNRSKVARRLGFLEGPLITHTLRMIMEVMLPWLFHFVAVLGYSNNWDSLETLIAIPSLSKVIYPIIITLLGFLCLFLLKLLISITIIGHAAKNLCAYKQDPNNVIPNFPDRYMMFDKRIP</sequence>
<evidence type="ECO:0000256" key="7">
    <source>
        <dbReference type="SAM" id="Phobius"/>
    </source>
</evidence>
<feature type="transmembrane region" description="Helical" evidence="7">
    <location>
        <begin position="284"/>
        <end position="302"/>
    </location>
</feature>